<dbReference type="EMBL" id="SRLO01006149">
    <property type="protein sequence ID" value="TNN29036.1"/>
    <property type="molecule type" value="Genomic_DNA"/>
</dbReference>
<evidence type="ECO:0000313" key="3">
    <source>
        <dbReference type="Proteomes" id="UP000314294"/>
    </source>
</evidence>
<comment type="caution">
    <text evidence="2">The sequence shown here is derived from an EMBL/GenBank/DDBJ whole genome shotgun (WGS) entry which is preliminary data.</text>
</comment>
<proteinExistence type="predicted"/>
<dbReference type="Proteomes" id="UP000314294">
    <property type="component" value="Unassembled WGS sequence"/>
</dbReference>
<protein>
    <submittedName>
        <fullName evidence="2">Uncharacterized protein</fullName>
    </submittedName>
</protein>
<keyword evidence="3" id="KW-1185">Reference proteome</keyword>
<accession>A0A4Z2EJJ8</accession>
<gene>
    <name evidence="2" type="ORF">EYF80_060816</name>
</gene>
<feature type="region of interest" description="Disordered" evidence="1">
    <location>
        <begin position="1"/>
        <end position="48"/>
    </location>
</feature>
<evidence type="ECO:0000256" key="1">
    <source>
        <dbReference type="SAM" id="MobiDB-lite"/>
    </source>
</evidence>
<dbReference type="AlphaFoldDB" id="A0A4Z2EJJ8"/>
<evidence type="ECO:0000313" key="2">
    <source>
        <dbReference type="EMBL" id="TNN29036.1"/>
    </source>
</evidence>
<organism evidence="2 3">
    <name type="scientific">Liparis tanakae</name>
    <name type="common">Tanaka's snailfish</name>
    <dbReference type="NCBI Taxonomy" id="230148"/>
    <lineage>
        <taxon>Eukaryota</taxon>
        <taxon>Metazoa</taxon>
        <taxon>Chordata</taxon>
        <taxon>Craniata</taxon>
        <taxon>Vertebrata</taxon>
        <taxon>Euteleostomi</taxon>
        <taxon>Actinopterygii</taxon>
        <taxon>Neopterygii</taxon>
        <taxon>Teleostei</taxon>
        <taxon>Neoteleostei</taxon>
        <taxon>Acanthomorphata</taxon>
        <taxon>Eupercaria</taxon>
        <taxon>Perciformes</taxon>
        <taxon>Cottioidei</taxon>
        <taxon>Cottales</taxon>
        <taxon>Liparidae</taxon>
        <taxon>Liparis</taxon>
    </lineage>
</organism>
<reference evidence="2 3" key="1">
    <citation type="submission" date="2019-03" db="EMBL/GenBank/DDBJ databases">
        <title>First draft genome of Liparis tanakae, snailfish: a comprehensive survey of snailfish specific genes.</title>
        <authorList>
            <person name="Kim W."/>
            <person name="Song I."/>
            <person name="Jeong J.-H."/>
            <person name="Kim D."/>
            <person name="Kim S."/>
            <person name="Ryu S."/>
            <person name="Song J.Y."/>
            <person name="Lee S.K."/>
        </authorList>
    </citation>
    <scope>NUCLEOTIDE SEQUENCE [LARGE SCALE GENOMIC DNA]</scope>
    <source>
        <tissue evidence="2">Muscle</tissue>
    </source>
</reference>
<name>A0A4Z2EJJ8_9TELE</name>
<feature type="compositionally biased region" description="Basic and acidic residues" evidence="1">
    <location>
        <begin position="23"/>
        <end position="34"/>
    </location>
</feature>
<sequence length="72" mass="7702">MGAGPRPKMRTRAMSDVGSTTSRMERAAACREALKAAPPPPPDGEAGALDTRVSVAQLRHSYLENANRKPEL</sequence>